<comment type="caution">
    <text evidence="2">The sequence shown here is derived from an EMBL/GenBank/DDBJ whole genome shotgun (WGS) entry which is preliminary data.</text>
</comment>
<feature type="region of interest" description="Disordered" evidence="1">
    <location>
        <begin position="1"/>
        <end position="76"/>
    </location>
</feature>
<proteinExistence type="predicted"/>
<organism evidence="2 3">
    <name type="scientific">Seminavis robusta</name>
    <dbReference type="NCBI Taxonomy" id="568900"/>
    <lineage>
        <taxon>Eukaryota</taxon>
        <taxon>Sar</taxon>
        <taxon>Stramenopiles</taxon>
        <taxon>Ochrophyta</taxon>
        <taxon>Bacillariophyta</taxon>
        <taxon>Bacillariophyceae</taxon>
        <taxon>Bacillariophycidae</taxon>
        <taxon>Naviculales</taxon>
        <taxon>Naviculaceae</taxon>
        <taxon>Seminavis</taxon>
    </lineage>
</organism>
<feature type="compositionally biased region" description="Acidic residues" evidence="1">
    <location>
        <begin position="39"/>
        <end position="59"/>
    </location>
</feature>
<dbReference type="OrthoDB" id="75724at2759"/>
<gene>
    <name evidence="2" type="ORF">SEMRO_796_G203660.1</name>
</gene>
<protein>
    <submittedName>
        <fullName evidence="2">Uncharacterized protein</fullName>
    </submittedName>
</protein>
<sequence length="338" mass="38275">MIRANEAEDASAIQAHISEGDNEDAADPDQEHDQRESGSEDEQSHDDSEGDNNGDDGSDSAEQADPIPSVLSINDPRRMQLTREELEWARDVKELTRGYPDLDNVSDFMCAQIAIITRGDLDDAVSRVVALQYYRQNYKVIDTEDDGIRYLNFLVPFFPTQILSFCFSISEGTYLLVQDVTKMETCALSAADKVNDWMAASYYMHNAMCPDFATIRRGTITLLECEGMRIDQKQDFKLIQKLLSELLCYYPFKGEMRCFHTGVAFNIMAAIMRRLVPEGKIMTGCTFEGRLDQFYLLPDVTTANRRVLEQLIRALKRRYENEKSFSLLNPGIVGSTGS</sequence>
<evidence type="ECO:0000313" key="2">
    <source>
        <dbReference type="EMBL" id="CAB9516622.1"/>
    </source>
</evidence>
<dbReference type="AlphaFoldDB" id="A0A9N8E8D1"/>
<accession>A0A9N8E8D1</accession>
<keyword evidence="3" id="KW-1185">Reference proteome</keyword>
<name>A0A9N8E8D1_9STRA</name>
<evidence type="ECO:0000313" key="3">
    <source>
        <dbReference type="Proteomes" id="UP001153069"/>
    </source>
</evidence>
<feature type="compositionally biased region" description="Basic and acidic residues" evidence="1">
    <location>
        <begin position="29"/>
        <end position="38"/>
    </location>
</feature>
<reference evidence="2" key="1">
    <citation type="submission" date="2020-06" db="EMBL/GenBank/DDBJ databases">
        <authorList>
            <consortium name="Plant Systems Biology data submission"/>
        </authorList>
    </citation>
    <scope>NUCLEOTIDE SEQUENCE</scope>
    <source>
        <strain evidence="2">D6</strain>
    </source>
</reference>
<dbReference type="EMBL" id="CAICTM010000795">
    <property type="protein sequence ID" value="CAB9516622.1"/>
    <property type="molecule type" value="Genomic_DNA"/>
</dbReference>
<evidence type="ECO:0000256" key="1">
    <source>
        <dbReference type="SAM" id="MobiDB-lite"/>
    </source>
</evidence>
<dbReference type="Proteomes" id="UP001153069">
    <property type="component" value="Unassembled WGS sequence"/>
</dbReference>